<proteinExistence type="predicted"/>
<dbReference type="Proteomes" id="UP000216101">
    <property type="component" value="Unassembled WGS sequence"/>
</dbReference>
<comment type="caution">
    <text evidence="1">The sequence shown here is derived from an EMBL/GenBank/DDBJ whole genome shotgun (WGS) entry which is preliminary data.</text>
</comment>
<dbReference type="AlphaFoldDB" id="A0A266Q4P2"/>
<protein>
    <submittedName>
        <fullName evidence="1">Uncharacterized protein</fullName>
    </submittedName>
</protein>
<gene>
    <name evidence="1" type="ORF">CBP51_16895</name>
</gene>
<organism evidence="1 2">
    <name type="scientific">Cellvibrio mixtus</name>
    <dbReference type="NCBI Taxonomy" id="39650"/>
    <lineage>
        <taxon>Bacteria</taxon>
        <taxon>Pseudomonadati</taxon>
        <taxon>Pseudomonadota</taxon>
        <taxon>Gammaproteobacteria</taxon>
        <taxon>Cellvibrionales</taxon>
        <taxon>Cellvibrionaceae</taxon>
        <taxon>Cellvibrio</taxon>
    </lineage>
</organism>
<dbReference type="RefSeq" id="WP_094985833.1">
    <property type="nucleotide sequence ID" value="NZ_NHNI01000002.1"/>
</dbReference>
<sequence length="171" mass="19873">MQIEPLSEVFFKPTLIKLIREIQAPVEAKKKLYEEMLKQCTKSTTQRDAVKAFKTVLYGITWSWERGRQQLQSEGTDADEDELLGLFFLKVNFSGFGLYRRAQLRSMLKRPNRYLLQVKVDNQSVAPCGLRHLEIISPDDNSMKLAPPCDHLRCACSWFAMTPRQLEKFSR</sequence>
<evidence type="ECO:0000313" key="1">
    <source>
        <dbReference type="EMBL" id="OZY84838.1"/>
    </source>
</evidence>
<dbReference type="EMBL" id="NHNI01000002">
    <property type="protein sequence ID" value="OZY84838.1"/>
    <property type="molecule type" value="Genomic_DNA"/>
</dbReference>
<evidence type="ECO:0000313" key="2">
    <source>
        <dbReference type="Proteomes" id="UP000216101"/>
    </source>
</evidence>
<reference evidence="2" key="1">
    <citation type="submission" date="2017-05" db="EMBL/GenBank/DDBJ databases">
        <authorList>
            <person name="Barney B.M."/>
        </authorList>
    </citation>
    <scope>NUCLEOTIDE SEQUENCE [LARGE SCALE GENOMIC DNA]</scope>
    <source>
        <strain evidence="2">PSBB022</strain>
    </source>
</reference>
<keyword evidence="2" id="KW-1185">Reference proteome</keyword>
<name>A0A266Q4P2_9GAMM</name>
<accession>A0A266Q4P2</accession>